<accession>A0A821FBL5</accession>
<dbReference type="AlphaFoldDB" id="A0A821FBL5"/>
<evidence type="ECO:0000313" key="7">
    <source>
        <dbReference type="Proteomes" id="UP000663873"/>
    </source>
</evidence>
<dbReference type="OrthoDB" id="1750591at2759"/>
<proteinExistence type="predicted"/>
<dbReference type="EMBL" id="CAJOBP010000287">
    <property type="protein sequence ID" value="CAF4155833.1"/>
    <property type="molecule type" value="Genomic_DNA"/>
</dbReference>
<dbReference type="Proteomes" id="UP000663825">
    <property type="component" value="Unassembled WGS sequence"/>
</dbReference>
<dbReference type="EMBL" id="CAJOBS010000837">
    <property type="protein sequence ID" value="CAF4649409.1"/>
    <property type="molecule type" value="Genomic_DNA"/>
</dbReference>
<dbReference type="Proteomes" id="UP000663873">
    <property type="component" value="Unassembled WGS sequence"/>
</dbReference>
<dbReference type="EMBL" id="CAJOBR010002148">
    <property type="protein sequence ID" value="CAF4660147.1"/>
    <property type="molecule type" value="Genomic_DNA"/>
</dbReference>
<dbReference type="EMBL" id="CAJOBO010002848">
    <property type="protein sequence ID" value="CAF4470862.1"/>
    <property type="molecule type" value="Genomic_DNA"/>
</dbReference>
<protein>
    <submittedName>
        <fullName evidence="4">Uncharacterized protein</fullName>
    </submittedName>
</protein>
<evidence type="ECO:0000313" key="2">
    <source>
        <dbReference type="EMBL" id="CAF4155833.1"/>
    </source>
</evidence>
<keyword evidence="7" id="KW-1185">Reference proteome</keyword>
<evidence type="ECO:0000313" key="1">
    <source>
        <dbReference type="EMBL" id="CAF3247073.1"/>
    </source>
</evidence>
<gene>
    <name evidence="3" type="ORF">HFQ381_LOCUS25429</name>
    <name evidence="5" type="ORF">QYT958_LOCUS15441</name>
    <name evidence="1" type="ORF">TIS948_LOCUS14984</name>
    <name evidence="4" type="ORF">TOA249_LOCUS13881</name>
    <name evidence="2" type="ORF">UJA718_LOCUS3749</name>
</gene>
<evidence type="ECO:0000313" key="6">
    <source>
        <dbReference type="Proteomes" id="UP000663838"/>
    </source>
</evidence>
<evidence type="ECO:0000313" key="5">
    <source>
        <dbReference type="EMBL" id="CAF4660147.1"/>
    </source>
</evidence>
<dbReference type="Proteomes" id="UP000663838">
    <property type="component" value="Unassembled WGS sequence"/>
</dbReference>
<name>A0A821FBL5_9BILA</name>
<reference evidence="4" key="1">
    <citation type="submission" date="2021-02" db="EMBL/GenBank/DDBJ databases">
        <authorList>
            <person name="Nowell W R."/>
        </authorList>
    </citation>
    <scope>NUCLEOTIDE SEQUENCE</scope>
</reference>
<dbReference type="EMBL" id="CAJNXB010002433">
    <property type="protein sequence ID" value="CAF3247073.1"/>
    <property type="molecule type" value="Genomic_DNA"/>
</dbReference>
<sequence>MSMDINIESLAALSPEYILKFTATDADNISKMVQINDSVSLYSETQLVKEKIYECETIANASKFIHERKSFIPLITQAYQYLLTV</sequence>
<evidence type="ECO:0000313" key="4">
    <source>
        <dbReference type="EMBL" id="CAF4649409.1"/>
    </source>
</evidence>
<dbReference type="Proteomes" id="UP000663851">
    <property type="component" value="Unassembled WGS sequence"/>
</dbReference>
<dbReference type="Proteomes" id="UP000663848">
    <property type="component" value="Unassembled WGS sequence"/>
</dbReference>
<comment type="caution">
    <text evidence="4">The sequence shown here is derived from an EMBL/GenBank/DDBJ whole genome shotgun (WGS) entry which is preliminary data.</text>
</comment>
<organism evidence="4 6">
    <name type="scientific">Rotaria socialis</name>
    <dbReference type="NCBI Taxonomy" id="392032"/>
    <lineage>
        <taxon>Eukaryota</taxon>
        <taxon>Metazoa</taxon>
        <taxon>Spiralia</taxon>
        <taxon>Gnathifera</taxon>
        <taxon>Rotifera</taxon>
        <taxon>Eurotatoria</taxon>
        <taxon>Bdelloidea</taxon>
        <taxon>Philodinida</taxon>
        <taxon>Philodinidae</taxon>
        <taxon>Rotaria</taxon>
    </lineage>
</organism>
<evidence type="ECO:0000313" key="3">
    <source>
        <dbReference type="EMBL" id="CAF4470862.1"/>
    </source>
</evidence>